<dbReference type="InterPro" id="IPR000835">
    <property type="entry name" value="HTH_MarR-typ"/>
</dbReference>
<keyword evidence="3" id="KW-0560">Oxidoreductase</keyword>
<dbReference type="PRINTS" id="PR00081">
    <property type="entry name" value="GDHRDH"/>
</dbReference>
<comment type="similarity">
    <text evidence="1">Belongs to the short-chain dehydrogenases/reductases (SDR) family.</text>
</comment>
<keyword evidence="4" id="KW-1185">Reference proteome</keyword>
<reference evidence="3 4" key="1">
    <citation type="journal article" date="2021" name="ACS Chem. Biol.">
        <title>Genomic-Led Discovery of a Novel Glycopeptide Antibiotic by Nonomuraea coxensis DSM 45129.</title>
        <authorList>
            <person name="Yushchuk O."/>
            <person name="Vior N.M."/>
            <person name="Andreo-Vidal A."/>
            <person name="Berini F."/>
            <person name="Ruckert C."/>
            <person name="Busche T."/>
            <person name="Binda E."/>
            <person name="Kalinowski J."/>
            <person name="Truman A.W."/>
            <person name="Marinelli F."/>
        </authorList>
    </citation>
    <scope>NUCLEOTIDE SEQUENCE [LARGE SCALE GENOMIC DNA]</scope>
    <source>
        <strain evidence="3 4">DSM 45129</strain>
    </source>
</reference>
<dbReference type="CDD" id="cd00090">
    <property type="entry name" value="HTH_ARSR"/>
    <property type="match status" value="1"/>
</dbReference>
<gene>
    <name evidence="3" type="primary">phbB</name>
    <name evidence="3" type="ORF">Nocox_39415</name>
</gene>
<name>A0ABX8UCC2_9ACTN</name>
<evidence type="ECO:0000313" key="3">
    <source>
        <dbReference type="EMBL" id="QYC45430.1"/>
    </source>
</evidence>
<dbReference type="PANTHER" id="PTHR42879:SF2">
    <property type="entry name" value="3-OXOACYL-[ACYL-CARRIER-PROTEIN] REDUCTASE FABG"/>
    <property type="match status" value="1"/>
</dbReference>
<dbReference type="SUPFAM" id="SSF46785">
    <property type="entry name" value="Winged helix' DNA-binding domain"/>
    <property type="match status" value="1"/>
</dbReference>
<proteinExistence type="inferred from homology"/>
<evidence type="ECO:0000259" key="2">
    <source>
        <dbReference type="PROSITE" id="PS50995"/>
    </source>
</evidence>
<dbReference type="InterPro" id="IPR002347">
    <property type="entry name" value="SDR_fam"/>
</dbReference>
<dbReference type="Pfam" id="PF13561">
    <property type="entry name" value="adh_short_C2"/>
    <property type="match status" value="1"/>
</dbReference>
<evidence type="ECO:0000313" key="4">
    <source>
        <dbReference type="Proteomes" id="UP000824681"/>
    </source>
</evidence>
<dbReference type="PROSITE" id="PS50995">
    <property type="entry name" value="HTH_MARR_2"/>
    <property type="match status" value="1"/>
</dbReference>
<dbReference type="InterPro" id="IPR036291">
    <property type="entry name" value="NAD(P)-bd_dom_sf"/>
</dbReference>
<organism evidence="3 4">
    <name type="scientific">Nonomuraea coxensis DSM 45129</name>
    <dbReference type="NCBI Taxonomy" id="1122611"/>
    <lineage>
        <taxon>Bacteria</taxon>
        <taxon>Bacillati</taxon>
        <taxon>Actinomycetota</taxon>
        <taxon>Actinomycetes</taxon>
        <taxon>Streptosporangiales</taxon>
        <taxon>Streptosporangiaceae</taxon>
        <taxon>Nonomuraea</taxon>
    </lineage>
</organism>
<dbReference type="InterPro" id="IPR011991">
    <property type="entry name" value="ArsR-like_HTH"/>
</dbReference>
<dbReference type="Pfam" id="PF01047">
    <property type="entry name" value="MarR"/>
    <property type="match status" value="1"/>
</dbReference>
<dbReference type="Proteomes" id="UP000824681">
    <property type="component" value="Chromosome"/>
</dbReference>
<dbReference type="GO" id="GO:0018454">
    <property type="term" value="F:acetoacetyl-CoA reductase activity"/>
    <property type="evidence" value="ECO:0007669"/>
    <property type="project" value="UniProtKB-EC"/>
</dbReference>
<dbReference type="PANTHER" id="PTHR42879">
    <property type="entry name" value="3-OXOACYL-(ACYL-CARRIER-PROTEIN) REDUCTASE"/>
    <property type="match status" value="1"/>
</dbReference>
<dbReference type="Gene3D" id="3.40.50.720">
    <property type="entry name" value="NAD(P)-binding Rossmann-like Domain"/>
    <property type="match status" value="1"/>
</dbReference>
<dbReference type="PRINTS" id="PR00598">
    <property type="entry name" value="HTHMARR"/>
</dbReference>
<dbReference type="RefSeq" id="WP_051112604.1">
    <property type="nucleotide sequence ID" value="NZ_CP068985.1"/>
</dbReference>
<sequence>MLDETLSYALISLMKRQRNQLAAALVPLGLHVGQEMLLNQLWREDGLTQSELIARLGVEPPTVTKTLQRLERAGFVRRSPDPDRPRLIRVHLTEAGKALRDPVERIWHELDEDLLRDLDDSQRDALSHLVRARRPRGQVVKRIEADGGEAAAVHLDLADHATIAAAVAQAGPVDALVANAVRWGEVMPGSMPFEDVPAAEWTAALHANVVGNALLVQAVLPEMRRRGFGRIVFVSSGVAEEGVPGPGPYGTAKMALHGMARALAWEAGRDGILVNVAVAGLTITDARRPIPQSVLDEIAARTPSRRLSTADDMAALIVFLGSAANRNVTGELVRDGSNAGRSSHAV</sequence>
<dbReference type="SMART" id="SM00347">
    <property type="entry name" value="HTH_MARR"/>
    <property type="match status" value="1"/>
</dbReference>
<evidence type="ECO:0000256" key="1">
    <source>
        <dbReference type="ARBA" id="ARBA00006484"/>
    </source>
</evidence>
<dbReference type="EMBL" id="CP068985">
    <property type="protein sequence ID" value="QYC45430.1"/>
    <property type="molecule type" value="Genomic_DNA"/>
</dbReference>
<dbReference type="EC" id="1.1.1.36" evidence="3"/>
<accession>A0ABX8UCC2</accession>
<dbReference type="InterPro" id="IPR036390">
    <property type="entry name" value="WH_DNA-bd_sf"/>
</dbReference>
<dbReference type="SUPFAM" id="SSF51735">
    <property type="entry name" value="NAD(P)-binding Rossmann-fold domains"/>
    <property type="match status" value="1"/>
</dbReference>
<dbReference type="Gene3D" id="1.10.10.10">
    <property type="entry name" value="Winged helix-like DNA-binding domain superfamily/Winged helix DNA-binding domain"/>
    <property type="match status" value="1"/>
</dbReference>
<protein>
    <submittedName>
        <fullName evidence="3">Acetoacetyl-CoA reductase</fullName>
        <ecNumber evidence="3">1.1.1.36</ecNumber>
    </submittedName>
</protein>
<dbReference type="InterPro" id="IPR050259">
    <property type="entry name" value="SDR"/>
</dbReference>
<dbReference type="CDD" id="cd05233">
    <property type="entry name" value="SDR_c"/>
    <property type="match status" value="1"/>
</dbReference>
<feature type="domain" description="HTH marR-type" evidence="2">
    <location>
        <begin position="3"/>
        <end position="135"/>
    </location>
</feature>
<dbReference type="InterPro" id="IPR036388">
    <property type="entry name" value="WH-like_DNA-bd_sf"/>
</dbReference>